<comment type="similarity">
    <text evidence="3 6">Belongs to the TPP enzyme family.</text>
</comment>
<dbReference type="VEuPathDB" id="FungiDB:G647_03721"/>
<dbReference type="CDD" id="cd07035">
    <property type="entry name" value="TPP_PYR_POX_like"/>
    <property type="match status" value="1"/>
</dbReference>
<dbReference type="STRING" id="86049.A0A1C1CBI3"/>
<organism evidence="11 12">
    <name type="scientific">Cladophialophora carrionii</name>
    <dbReference type="NCBI Taxonomy" id="86049"/>
    <lineage>
        <taxon>Eukaryota</taxon>
        <taxon>Fungi</taxon>
        <taxon>Dikarya</taxon>
        <taxon>Ascomycota</taxon>
        <taxon>Pezizomycotina</taxon>
        <taxon>Eurotiomycetes</taxon>
        <taxon>Chaetothyriomycetidae</taxon>
        <taxon>Chaetothyriales</taxon>
        <taxon>Herpotrichiellaceae</taxon>
        <taxon>Cladophialophora</taxon>
    </lineage>
</organism>
<dbReference type="InterPro" id="IPR045229">
    <property type="entry name" value="TPP_enz"/>
</dbReference>
<reference evidence="12" key="1">
    <citation type="submission" date="2015-07" db="EMBL/GenBank/DDBJ databases">
        <authorList>
            <person name="Teixeira M.M."/>
            <person name="Souza R.C."/>
            <person name="Almeida L.G."/>
            <person name="Vicente V.A."/>
            <person name="de Hoog S."/>
            <person name="Bocca A.L."/>
            <person name="de Almeida S.R."/>
            <person name="Vasconcelos A.T."/>
            <person name="Felipe M.S."/>
        </authorList>
    </citation>
    <scope>NUCLEOTIDE SEQUENCE [LARGE SCALE GENOMIC DNA]</scope>
    <source>
        <strain evidence="12">KSF</strain>
    </source>
</reference>
<dbReference type="GO" id="GO:0009097">
    <property type="term" value="P:isoleucine biosynthetic process"/>
    <property type="evidence" value="ECO:0007669"/>
    <property type="project" value="TreeGrafter"/>
</dbReference>
<dbReference type="eggNOG" id="KOG1185">
    <property type="taxonomic scope" value="Eukaryota"/>
</dbReference>
<dbReference type="GO" id="GO:0009099">
    <property type="term" value="P:L-valine biosynthetic process"/>
    <property type="evidence" value="ECO:0007669"/>
    <property type="project" value="TreeGrafter"/>
</dbReference>
<protein>
    <submittedName>
        <fullName evidence="11">Putative 2-hydroxyphytanoyl-CoA lyase</fullName>
    </submittedName>
</protein>
<feature type="compositionally biased region" description="Pro residues" evidence="7">
    <location>
        <begin position="572"/>
        <end position="584"/>
    </location>
</feature>
<evidence type="ECO:0000256" key="7">
    <source>
        <dbReference type="SAM" id="MobiDB-lite"/>
    </source>
</evidence>
<dbReference type="GO" id="GO:0005948">
    <property type="term" value="C:acetolactate synthase complex"/>
    <property type="evidence" value="ECO:0007669"/>
    <property type="project" value="TreeGrafter"/>
</dbReference>
<feature type="domain" description="Thiamine pyrophosphate enzyme central" evidence="8">
    <location>
        <begin position="208"/>
        <end position="348"/>
    </location>
</feature>
<dbReference type="Pfam" id="PF02776">
    <property type="entry name" value="TPP_enzyme_N"/>
    <property type="match status" value="1"/>
</dbReference>
<evidence type="ECO:0000256" key="3">
    <source>
        <dbReference type="ARBA" id="ARBA00007812"/>
    </source>
</evidence>
<keyword evidence="11" id="KW-0456">Lyase</keyword>
<evidence type="ECO:0000313" key="11">
    <source>
        <dbReference type="EMBL" id="OCT45829.1"/>
    </source>
</evidence>
<evidence type="ECO:0000313" key="12">
    <source>
        <dbReference type="Proteomes" id="UP000094526"/>
    </source>
</evidence>
<sequence>MADNDVQWKVPKKREFLGGDLVAQSLAQLGVDVSFGLHGGHLDAFLVGCELAGIRLVDTRHEAPAVQAAEAYAKLSGKVGCCFVTANSGFCNSLPGLATAFADRSPILMVTSSPPLRDAETNCLQGFHDQVVLAKPITKFAHRVTNVEEIPRIVSYAYKTAASGIPGPVVLDFPIDVLFHPPRMTALSFGSVMKQTAVSPGPDPAALDELISLWSAAKRPAIITGTGAARTTSRDSPEQSPLLRLAQATHTPVFYSQKYSPAIPYDSPLRGGSASLLAYLPYIQKQRPDFILLLGARTGFLLGGRSGALIPSTGCTLVQVDLDGGEIGKSHAVDLGIVADCSKFIAALLAKLDSHTGTATSTIQNPIPSHDDWLSDIHTVKTLPSKYDADDVVRADGRLHPYLAMRAIMTSLPHDAIIIIDGGECGVWAGSLLELARPATAIVSTGYLGFLGNGWGYSLGAALACPDRLVVNIHGDGSAGFHIQELDTYARHALNVLTVVFNNNFWGMSVAGQDLMYDTAEGARPVVQLSESCRYDVVAKGFNNRAVLASGSLQDVETAVRDMAGTNNAGAAPPPPPPPPPPGPALINVLVSREPVTDVTKGMVGKTDDKDWIVVPYYDNVPRPYYREDLVRNGEAVADGS</sequence>
<comment type="cofactor">
    <cofactor evidence="1">
        <name>Mg(2+)</name>
        <dbReference type="ChEBI" id="CHEBI:18420"/>
    </cofactor>
</comment>
<dbReference type="GO" id="GO:0003984">
    <property type="term" value="F:acetolactate synthase activity"/>
    <property type="evidence" value="ECO:0007669"/>
    <property type="project" value="TreeGrafter"/>
</dbReference>
<evidence type="ECO:0000256" key="1">
    <source>
        <dbReference type="ARBA" id="ARBA00001946"/>
    </source>
</evidence>
<comment type="caution">
    <text evidence="11">The sequence shown here is derived from an EMBL/GenBank/DDBJ whole genome shotgun (WGS) entry which is preliminary data.</text>
</comment>
<feature type="domain" description="Thiamine pyrophosphate enzyme TPP-binding" evidence="9">
    <location>
        <begin position="421"/>
        <end position="564"/>
    </location>
</feature>
<dbReference type="Gene3D" id="3.40.50.970">
    <property type="match status" value="2"/>
</dbReference>
<name>A0A1C1CBI3_9EURO</name>
<dbReference type="OrthoDB" id="10006023at2759"/>
<dbReference type="GO" id="GO:0000287">
    <property type="term" value="F:magnesium ion binding"/>
    <property type="evidence" value="ECO:0007669"/>
    <property type="project" value="InterPro"/>
</dbReference>
<dbReference type="SUPFAM" id="SSF52467">
    <property type="entry name" value="DHS-like NAD/FAD-binding domain"/>
    <property type="match status" value="1"/>
</dbReference>
<dbReference type="PANTHER" id="PTHR18968:SF166">
    <property type="entry name" value="2-HYDROXYACYL-COA LYASE 2"/>
    <property type="match status" value="1"/>
</dbReference>
<evidence type="ECO:0000256" key="6">
    <source>
        <dbReference type="RuleBase" id="RU362132"/>
    </source>
</evidence>
<dbReference type="GO" id="GO:0016829">
    <property type="term" value="F:lyase activity"/>
    <property type="evidence" value="ECO:0007669"/>
    <property type="project" value="UniProtKB-KW"/>
</dbReference>
<dbReference type="Proteomes" id="UP000094526">
    <property type="component" value="Unassembled WGS sequence"/>
</dbReference>
<evidence type="ECO:0000256" key="5">
    <source>
        <dbReference type="ARBA" id="ARBA00023052"/>
    </source>
</evidence>
<evidence type="ECO:0000259" key="10">
    <source>
        <dbReference type="Pfam" id="PF02776"/>
    </source>
</evidence>
<dbReference type="InterPro" id="IPR029035">
    <property type="entry name" value="DHS-like_NAD/FAD-binding_dom"/>
</dbReference>
<evidence type="ECO:0000256" key="4">
    <source>
        <dbReference type="ARBA" id="ARBA00022723"/>
    </source>
</evidence>
<keyword evidence="4" id="KW-0479">Metal-binding</keyword>
<dbReference type="Pfam" id="PF02775">
    <property type="entry name" value="TPP_enzyme_C"/>
    <property type="match status" value="1"/>
</dbReference>
<evidence type="ECO:0000256" key="2">
    <source>
        <dbReference type="ARBA" id="ARBA00001964"/>
    </source>
</evidence>
<dbReference type="InterPro" id="IPR012000">
    <property type="entry name" value="Thiamin_PyroP_enz_cen_dom"/>
</dbReference>
<dbReference type="Gene3D" id="3.40.50.1220">
    <property type="entry name" value="TPP-binding domain"/>
    <property type="match status" value="1"/>
</dbReference>
<feature type="region of interest" description="Disordered" evidence="7">
    <location>
        <begin position="565"/>
        <end position="585"/>
    </location>
</feature>
<dbReference type="InterPro" id="IPR029061">
    <property type="entry name" value="THDP-binding"/>
</dbReference>
<proteinExistence type="inferred from homology"/>
<evidence type="ECO:0000259" key="8">
    <source>
        <dbReference type="Pfam" id="PF00205"/>
    </source>
</evidence>
<gene>
    <name evidence="11" type="ORF">CLCR_01461</name>
</gene>
<evidence type="ECO:0000259" key="9">
    <source>
        <dbReference type="Pfam" id="PF02775"/>
    </source>
</evidence>
<dbReference type="InterPro" id="IPR011766">
    <property type="entry name" value="TPP_enzyme_TPP-bd"/>
</dbReference>
<keyword evidence="12" id="KW-1185">Reference proteome</keyword>
<dbReference type="InterPro" id="IPR012001">
    <property type="entry name" value="Thiamin_PyroP_enz_TPP-bd_dom"/>
</dbReference>
<dbReference type="AlphaFoldDB" id="A0A1C1CBI3"/>
<dbReference type="PANTHER" id="PTHR18968">
    <property type="entry name" value="THIAMINE PYROPHOSPHATE ENZYMES"/>
    <property type="match status" value="1"/>
</dbReference>
<keyword evidence="5 6" id="KW-0786">Thiamine pyrophosphate</keyword>
<dbReference type="PROSITE" id="PS00187">
    <property type="entry name" value="TPP_ENZYMES"/>
    <property type="match status" value="1"/>
</dbReference>
<dbReference type="GO" id="GO:0030976">
    <property type="term" value="F:thiamine pyrophosphate binding"/>
    <property type="evidence" value="ECO:0007669"/>
    <property type="project" value="InterPro"/>
</dbReference>
<comment type="cofactor">
    <cofactor evidence="2">
        <name>thiamine diphosphate</name>
        <dbReference type="ChEBI" id="CHEBI:58937"/>
    </cofactor>
</comment>
<feature type="domain" description="Thiamine pyrophosphate enzyme N-terminal TPP-binding" evidence="10">
    <location>
        <begin position="18"/>
        <end position="131"/>
    </location>
</feature>
<dbReference type="InterPro" id="IPR000399">
    <property type="entry name" value="TPP-bd_CS"/>
</dbReference>
<dbReference type="Pfam" id="PF00205">
    <property type="entry name" value="TPP_enzyme_M"/>
    <property type="match status" value="1"/>
</dbReference>
<accession>A0A1C1CBI3</accession>
<dbReference type="EMBL" id="LGRB01000019">
    <property type="protein sequence ID" value="OCT45829.1"/>
    <property type="molecule type" value="Genomic_DNA"/>
</dbReference>
<dbReference type="GO" id="GO:0050660">
    <property type="term" value="F:flavin adenine dinucleotide binding"/>
    <property type="evidence" value="ECO:0007669"/>
    <property type="project" value="TreeGrafter"/>
</dbReference>
<dbReference type="SUPFAM" id="SSF52518">
    <property type="entry name" value="Thiamin diphosphate-binding fold (THDP-binding)"/>
    <property type="match status" value="2"/>
</dbReference>
<dbReference type="VEuPathDB" id="FungiDB:CLCR_01461"/>